<keyword evidence="3" id="KW-1185">Reference proteome</keyword>
<dbReference type="Proteomes" id="UP001152320">
    <property type="component" value="Chromosome 13"/>
</dbReference>
<proteinExistence type="predicted"/>
<evidence type="ECO:0000313" key="2">
    <source>
        <dbReference type="EMBL" id="KAJ8030837.1"/>
    </source>
</evidence>
<name>A0A9Q1H0T0_HOLLE</name>
<keyword evidence="1" id="KW-1133">Transmembrane helix</keyword>
<evidence type="ECO:0000256" key="1">
    <source>
        <dbReference type="SAM" id="Phobius"/>
    </source>
</evidence>
<reference evidence="2" key="1">
    <citation type="submission" date="2021-10" db="EMBL/GenBank/DDBJ databases">
        <title>Tropical sea cucumber genome reveals ecological adaptation and Cuvierian tubules defense mechanism.</title>
        <authorList>
            <person name="Chen T."/>
        </authorList>
    </citation>
    <scope>NUCLEOTIDE SEQUENCE</scope>
    <source>
        <strain evidence="2">Nanhai2018</strain>
        <tissue evidence="2">Muscle</tissue>
    </source>
</reference>
<gene>
    <name evidence="2" type="ORF">HOLleu_27369</name>
</gene>
<dbReference type="EMBL" id="JAIZAY010000013">
    <property type="protein sequence ID" value="KAJ8030837.1"/>
    <property type="molecule type" value="Genomic_DNA"/>
</dbReference>
<protein>
    <submittedName>
        <fullName evidence="2">Uncharacterized protein</fullName>
    </submittedName>
</protein>
<keyword evidence="1" id="KW-0812">Transmembrane</keyword>
<comment type="caution">
    <text evidence="2">The sequence shown here is derived from an EMBL/GenBank/DDBJ whole genome shotgun (WGS) entry which is preliminary data.</text>
</comment>
<organism evidence="2 3">
    <name type="scientific">Holothuria leucospilota</name>
    <name type="common">Black long sea cucumber</name>
    <name type="synonym">Mertensiothuria leucospilota</name>
    <dbReference type="NCBI Taxonomy" id="206669"/>
    <lineage>
        <taxon>Eukaryota</taxon>
        <taxon>Metazoa</taxon>
        <taxon>Echinodermata</taxon>
        <taxon>Eleutherozoa</taxon>
        <taxon>Echinozoa</taxon>
        <taxon>Holothuroidea</taxon>
        <taxon>Aspidochirotacea</taxon>
        <taxon>Aspidochirotida</taxon>
        <taxon>Holothuriidae</taxon>
        <taxon>Holothuria</taxon>
    </lineage>
</organism>
<sequence>MITWSKQWKSNIKLVFVGQGVLFNCLILILMKQFSPTARITSIRALMQFICKQYDLVVHQMELENTYLNARNRL</sequence>
<feature type="transmembrane region" description="Helical" evidence="1">
    <location>
        <begin position="12"/>
        <end position="31"/>
    </location>
</feature>
<accession>A0A9Q1H0T0</accession>
<evidence type="ECO:0000313" key="3">
    <source>
        <dbReference type="Proteomes" id="UP001152320"/>
    </source>
</evidence>
<dbReference type="AlphaFoldDB" id="A0A9Q1H0T0"/>
<keyword evidence="1" id="KW-0472">Membrane</keyword>